<feature type="transmembrane region" description="Helical" evidence="1">
    <location>
        <begin position="158"/>
        <end position="180"/>
    </location>
</feature>
<reference evidence="2 3" key="1">
    <citation type="submission" date="2015-07" db="EMBL/GenBank/DDBJ databases">
        <title>Genome analysis of myxobacterium Chondromyces crocatus Cm c5 reveals a high potential for natural compound synthesis and the genetic basis for the loss of fruiting body formation.</title>
        <authorList>
            <person name="Zaburannyi N."/>
            <person name="Bunk B."/>
            <person name="Maier J."/>
            <person name="Overmann J."/>
            <person name="Mueller R."/>
        </authorList>
    </citation>
    <scope>NUCLEOTIDE SEQUENCE [LARGE SCALE GENOMIC DNA]</scope>
    <source>
        <strain evidence="2 3">Cm c5</strain>
    </source>
</reference>
<keyword evidence="1" id="KW-0812">Transmembrane</keyword>
<evidence type="ECO:0000313" key="2">
    <source>
        <dbReference type="EMBL" id="AKT39029.1"/>
    </source>
</evidence>
<sequence length="312" mass="31933">MVALLDASLAFPAVIYSGVLALALIYWFFVVLGALDIDALGAADGGADAALDGAIKGTLDGALKGTLDGTIKGTLEGATKGTIEGAAKGVLGGHSGEGVGEAGHVGGGGLAGVVGSLHLNRVPATVVLTLIATFGWLLAVLSQLHVSPLWEGIGLPGWLFKGILLLVSFVIALPLTSLVVRPLGSLFVTQAAQSVMDLVGKTVIISTGRVDERFGQGVLHDGGAGLILNVRCDSPGVLRQGDKAVLVSYHPEREVFFVEPMEDLLVERRIQRLEVDPVAPAGADAAREALGEAAELEGVEALDSKEARRGAG</sequence>
<keyword evidence="3" id="KW-1185">Reference proteome</keyword>
<evidence type="ECO:0008006" key="4">
    <source>
        <dbReference type="Google" id="ProtNLM"/>
    </source>
</evidence>
<dbReference type="STRING" id="52.CMC5_031750"/>
<name>A0A0K1EDU8_CHOCO</name>
<accession>A0A0K1EDU8</accession>
<protein>
    <recommendedName>
        <fullName evidence="4">DUF1449 family protein</fullName>
    </recommendedName>
</protein>
<dbReference type="EMBL" id="CP012159">
    <property type="protein sequence ID" value="AKT39029.1"/>
    <property type="molecule type" value="Genomic_DNA"/>
</dbReference>
<evidence type="ECO:0000256" key="1">
    <source>
        <dbReference type="SAM" id="Phobius"/>
    </source>
</evidence>
<dbReference type="AlphaFoldDB" id="A0A0K1EDU8"/>
<dbReference type="OrthoDB" id="8781707at2"/>
<feature type="transmembrane region" description="Helical" evidence="1">
    <location>
        <begin position="13"/>
        <end position="35"/>
    </location>
</feature>
<gene>
    <name evidence="2" type="ORF">CMC5_031750</name>
</gene>
<evidence type="ECO:0000313" key="3">
    <source>
        <dbReference type="Proteomes" id="UP000067626"/>
    </source>
</evidence>
<proteinExistence type="predicted"/>
<keyword evidence="1" id="KW-0472">Membrane</keyword>
<keyword evidence="1" id="KW-1133">Transmembrane helix</keyword>
<feature type="transmembrane region" description="Helical" evidence="1">
    <location>
        <begin position="126"/>
        <end position="146"/>
    </location>
</feature>
<dbReference type="Proteomes" id="UP000067626">
    <property type="component" value="Chromosome"/>
</dbReference>
<dbReference type="KEGG" id="ccro:CMC5_031750"/>
<organism evidence="2 3">
    <name type="scientific">Chondromyces crocatus</name>
    <dbReference type="NCBI Taxonomy" id="52"/>
    <lineage>
        <taxon>Bacteria</taxon>
        <taxon>Pseudomonadati</taxon>
        <taxon>Myxococcota</taxon>
        <taxon>Polyangia</taxon>
        <taxon>Polyangiales</taxon>
        <taxon>Polyangiaceae</taxon>
        <taxon>Chondromyces</taxon>
    </lineage>
</organism>